<keyword evidence="5 7" id="KW-1133">Transmembrane helix</keyword>
<feature type="transmembrane region" description="Helical" evidence="7">
    <location>
        <begin position="48"/>
        <end position="68"/>
    </location>
</feature>
<dbReference type="STRING" id="1385514.N782_17210"/>
<feature type="transmembrane region" description="Helical" evidence="7">
    <location>
        <begin position="138"/>
        <end position="157"/>
    </location>
</feature>
<comment type="subcellular location">
    <subcellularLocation>
        <location evidence="1">Cell membrane</location>
        <topology evidence="1">Multi-pass membrane protein</topology>
    </subcellularLocation>
</comment>
<dbReference type="eggNOG" id="COG2814">
    <property type="taxonomic scope" value="Bacteria"/>
</dbReference>
<comment type="caution">
    <text evidence="9">The sequence shown here is derived from an EMBL/GenBank/DDBJ whole genome shotgun (WGS) entry which is preliminary data.</text>
</comment>
<accession>A0A0A2TXS6</accession>
<feature type="transmembrane region" description="Helical" evidence="7">
    <location>
        <begin position="106"/>
        <end position="126"/>
    </location>
</feature>
<dbReference type="InterPro" id="IPR036259">
    <property type="entry name" value="MFS_trans_sf"/>
</dbReference>
<evidence type="ECO:0000256" key="3">
    <source>
        <dbReference type="ARBA" id="ARBA00022475"/>
    </source>
</evidence>
<feature type="transmembrane region" description="Helical" evidence="7">
    <location>
        <begin position="307"/>
        <end position="331"/>
    </location>
</feature>
<dbReference type="AlphaFoldDB" id="A0A0A2TXS6"/>
<proteinExistence type="predicted"/>
<feature type="transmembrane region" description="Helical" evidence="7">
    <location>
        <begin position="282"/>
        <end position="301"/>
    </location>
</feature>
<name>A0A0A2TXS6_9BACI</name>
<feature type="transmembrane region" description="Helical" evidence="7">
    <location>
        <begin position="252"/>
        <end position="270"/>
    </location>
</feature>
<evidence type="ECO:0000313" key="9">
    <source>
        <dbReference type="EMBL" id="KGP74075.1"/>
    </source>
</evidence>
<keyword evidence="3" id="KW-1003">Cell membrane</keyword>
<reference evidence="9 10" key="1">
    <citation type="journal article" date="2015" name="Stand. Genomic Sci.">
        <title>High quality draft genome sequence of the moderately halophilic bacterium Pontibacillus yanchengensis Y32(T) and comparison among Pontibacillus genomes.</title>
        <authorList>
            <person name="Huang J."/>
            <person name="Qiao Z.X."/>
            <person name="Tang J.W."/>
            <person name="Wang G."/>
        </authorList>
    </citation>
    <scope>NUCLEOTIDE SEQUENCE [LARGE SCALE GENOMIC DNA]</scope>
    <source>
        <strain evidence="9 10">Y32</strain>
    </source>
</reference>
<dbReference type="InterPro" id="IPR011701">
    <property type="entry name" value="MFS"/>
</dbReference>
<dbReference type="InterPro" id="IPR020846">
    <property type="entry name" value="MFS_dom"/>
</dbReference>
<feature type="transmembrane region" description="Helical" evidence="7">
    <location>
        <begin position="376"/>
        <end position="394"/>
    </location>
</feature>
<dbReference type="OrthoDB" id="65739at2"/>
<evidence type="ECO:0000259" key="8">
    <source>
        <dbReference type="PROSITE" id="PS50850"/>
    </source>
</evidence>
<dbReference type="EMBL" id="AVBF01000005">
    <property type="protein sequence ID" value="KGP74075.1"/>
    <property type="molecule type" value="Genomic_DNA"/>
</dbReference>
<feature type="transmembrane region" description="Helical" evidence="7">
    <location>
        <begin position="12"/>
        <end position="36"/>
    </location>
</feature>
<evidence type="ECO:0000256" key="6">
    <source>
        <dbReference type="ARBA" id="ARBA00023136"/>
    </source>
</evidence>
<dbReference type="GO" id="GO:0022857">
    <property type="term" value="F:transmembrane transporter activity"/>
    <property type="evidence" value="ECO:0007669"/>
    <property type="project" value="InterPro"/>
</dbReference>
<dbReference type="PROSITE" id="PS50850">
    <property type="entry name" value="MFS"/>
    <property type="match status" value="1"/>
</dbReference>
<evidence type="ECO:0000313" key="10">
    <source>
        <dbReference type="Proteomes" id="UP000030147"/>
    </source>
</evidence>
<feature type="transmembrane region" description="Helical" evidence="7">
    <location>
        <begin position="169"/>
        <end position="188"/>
    </location>
</feature>
<keyword evidence="6 7" id="KW-0472">Membrane</keyword>
<evidence type="ECO:0000256" key="1">
    <source>
        <dbReference type="ARBA" id="ARBA00004651"/>
    </source>
</evidence>
<dbReference type="SUPFAM" id="SSF103473">
    <property type="entry name" value="MFS general substrate transporter"/>
    <property type="match status" value="1"/>
</dbReference>
<evidence type="ECO:0000256" key="5">
    <source>
        <dbReference type="ARBA" id="ARBA00022989"/>
    </source>
</evidence>
<keyword evidence="4 7" id="KW-0812">Transmembrane</keyword>
<dbReference type="RefSeq" id="WP_036816031.1">
    <property type="nucleotide sequence ID" value="NZ_AVBF01000005.1"/>
</dbReference>
<evidence type="ECO:0000256" key="2">
    <source>
        <dbReference type="ARBA" id="ARBA00022448"/>
    </source>
</evidence>
<dbReference type="Proteomes" id="UP000030147">
    <property type="component" value="Unassembled WGS sequence"/>
</dbReference>
<protein>
    <submittedName>
        <fullName evidence="9">MFS transporter</fullName>
    </submittedName>
</protein>
<feature type="domain" description="Major facilitator superfamily (MFS) profile" evidence="8">
    <location>
        <begin position="10"/>
        <end position="398"/>
    </location>
</feature>
<dbReference type="Gene3D" id="1.20.1250.20">
    <property type="entry name" value="MFS general substrate transporter like domains"/>
    <property type="match status" value="2"/>
</dbReference>
<feature type="transmembrane region" description="Helical" evidence="7">
    <location>
        <begin position="80"/>
        <end position="100"/>
    </location>
</feature>
<dbReference type="PANTHER" id="PTHR43414:SF3">
    <property type="entry name" value="LMO2377 PROTEIN"/>
    <property type="match status" value="1"/>
</dbReference>
<dbReference type="PANTHER" id="PTHR43414">
    <property type="entry name" value="MULTIDRUG RESISTANCE PROTEIN MDTG"/>
    <property type="match status" value="1"/>
</dbReference>
<feature type="transmembrane region" description="Helical" evidence="7">
    <location>
        <begin position="351"/>
        <end position="370"/>
    </location>
</feature>
<keyword evidence="10" id="KW-1185">Reference proteome</keyword>
<keyword evidence="2" id="KW-0813">Transport</keyword>
<evidence type="ECO:0000256" key="4">
    <source>
        <dbReference type="ARBA" id="ARBA00022692"/>
    </source>
</evidence>
<dbReference type="PRINTS" id="PR01035">
    <property type="entry name" value="TCRTETA"/>
</dbReference>
<gene>
    <name evidence="9" type="ORF">N782_17210</name>
</gene>
<evidence type="ECO:0000256" key="7">
    <source>
        <dbReference type="SAM" id="Phobius"/>
    </source>
</evidence>
<feature type="transmembrane region" description="Helical" evidence="7">
    <location>
        <begin position="208"/>
        <end position="232"/>
    </location>
</feature>
<sequence length="406" mass="44315">MNTEHLAKRNLLIMWFANFFIAGSMTMVMPFLSLYIETFGNFSDPYVQRWSGLTFGITFFTAFIFSPIWGRIGDHYGRKIILVLSGIGLALCVFLMGFVTSVLQLFILRLFMGVFTGFISTSQALISTQTPKDISGRALGTLQTGNVTGSLMGPLFGGVLADTVGFSSTFQLTSISLFIAAMFVLLGIQEYRIETENESAQPYSRKEVIHYILTHPVLLTVMIVSMFVQIAHFSIQPILALYVSELHGPVNLAFYSGIAFSIAGLGNLLMARKWGKIADSIGYEKVLVFLLLASGIIYLPGAFVENIWQLVALRFLLGITIGGIIPVRTAYIRQVAPVSIQGEVLGYSTSLRFLGNIIGPALGGLLASAYGFTSVFFTTTALLLIGGFSFGLILQKQPKAIGKYSS</sequence>
<dbReference type="Pfam" id="PF07690">
    <property type="entry name" value="MFS_1"/>
    <property type="match status" value="1"/>
</dbReference>
<dbReference type="GO" id="GO:0005886">
    <property type="term" value="C:plasma membrane"/>
    <property type="evidence" value="ECO:0007669"/>
    <property type="project" value="UniProtKB-SubCell"/>
</dbReference>
<organism evidence="9 10">
    <name type="scientific">Pontibacillus yanchengensis Y32</name>
    <dbReference type="NCBI Taxonomy" id="1385514"/>
    <lineage>
        <taxon>Bacteria</taxon>
        <taxon>Bacillati</taxon>
        <taxon>Bacillota</taxon>
        <taxon>Bacilli</taxon>
        <taxon>Bacillales</taxon>
        <taxon>Bacillaceae</taxon>
        <taxon>Pontibacillus</taxon>
    </lineage>
</organism>
<dbReference type="InterPro" id="IPR001958">
    <property type="entry name" value="Tet-R_TetA/multi-R_MdtG-like"/>
</dbReference>